<evidence type="ECO:0000256" key="2">
    <source>
        <dbReference type="ARBA" id="ARBA00008370"/>
    </source>
</evidence>
<evidence type="ECO:0000313" key="11">
    <source>
        <dbReference type="Proteomes" id="UP000887577"/>
    </source>
</evidence>
<proteinExistence type="inferred from homology"/>
<dbReference type="PANTHER" id="PTHR17130:SF14">
    <property type="entry name" value="CYTOCHROME C OXIDASE ASSEMBLY PROTEIN COX16 HOMOLOG, MITOCHONDRIAL"/>
    <property type="match status" value="1"/>
</dbReference>
<dbReference type="Proteomes" id="UP000887577">
    <property type="component" value="Unplaced"/>
</dbReference>
<evidence type="ECO:0000256" key="6">
    <source>
        <dbReference type="ARBA" id="ARBA00022989"/>
    </source>
</evidence>
<keyword evidence="11" id="KW-1185">Reference proteome</keyword>
<evidence type="ECO:0000256" key="8">
    <source>
        <dbReference type="ARBA" id="ARBA00023136"/>
    </source>
</evidence>
<dbReference type="WBParaSite" id="PSU_v2.g15763.t1">
    <property type="protein sequence ID" value="PSU_v2.g15763.t1"/>
    <property type="gene ID" value="PSU_v2.g15763"/>
</dbReference>
<dbReference type="InterPro" id="IPR020164">
    <property type="entry name" value="Cyt_c_Oxase_assmbl_COX16"/>
</dbReference>
<evidence type="ECO:0000256" key="9">
    <source>
        <dbReference type="SAM" id="Coils"/>
    </source>
</evidence>
<name>A0A914Y914_9BILA</name>
<keyword evidence="7" id="KW-0496">Mitochondrion</keyword>
<feature type="transmembrane region" description="Helical" evidence="10">
    <location>
        <begin position="21"/>
        <end position="39"/>
    </location>
</feature>
<evidence type="ECO:0000256" key="3">
    <source>
        <dbReference type="ARBA" id="ARBA00021814"/>
    </source>
</evidence>
<accession>A0A914Y914</accession>
<dbReference type="PANTHER" id="PTHR17130">
    <property type="entry name" value="MITOCHONDRIAL OUTER MEMBRANE PROTEIN 25"/>
    <property type="match status" value="1"/>
</dbReference>
<comment type="subcellular location">
    <subcellularLocation>
        <location evidence="1">Mitochondrion inner membrane</location>
        <topology evidence="1">Single-pass membrane protein</topology>
    </subcellularLocation>
</comment>
<sequence length="144" mass="17025">MDNLKIKYKKMPKSNLNFLRVGLPFFAIVFGSAFGLHYFQQVRFDYSKVKKERDTVSNIHDSLEKAGVKVRKNLTVEDIYQEVAETDTENWENIRGPREFEDNQQYEAAKKRQKAEAEIKRKALKAKLKEEEALLKHYLLQQKQ</sequence>
<reference evidence="12" key="1">
    <citation type="submission" date="2022-11" db="UniProtKB">
        <authorList>
            <consortium name="WormBaseParasite"/>
        </authorList>
    </citation>
    <scope>IDENTIFICATION</scope>
</reference>
<evidence type="ECO:0000256" key="4">
    <source>
        <dbReference type="ARBA" id="ARBA00022692"/>
    </source>
</evidence>
<keyword evidence="9" id="KW-0175">Coiled coil</keyword>
<dbReference type="Pfam" id="PF14138">
    <property type="entry name" value="COX16"/>
    <property type="match status" value="1"/>
</dbReference>
<evidence type="ECO:0000256" key="1">
    <source>
        <dbReference type="ARBA" id="ARBA00004434"/>
    </source>
</evidence>
<keyword evidence="4 10" id="KW-0812">Transmembrane</keyword>
<protein>
    <recommendedName>
        <fullName evidence="3">Cytochrome c oxidase assembly protein COX16 homolog, mitochondrial</fullName>
    </recommendedName>
</protein>
<feature type="coiled-coil region" evidence="9">
    <location>
        <begin position="103"/>
        <end position="141"/>
    </location>
</feature>
<comment type="similarity">
    <text evidence="2">Belongs to the COX16 family.</text>
</comment>
<dbReference type="GO" id="GO:0033617">
    <property type="term" value="P:mitochondrial respiratory chain complex IV assembly"/>
    <property type="evidence" value="ECO:0007669"/>
    <property type="project" value="TreeGrafter"/>
</dbReference>
<evidence type="ECO:0000256" key="7">
    <source>
        <dbReference type="ARBA" id="ARBA00023128"/>
    </source>
</evidence>
<keyword evidence="8 10" id="KW-0472">Membrane</keyword>
<evidence type="ECO:0000256" key="5">
    <source>
        <dbReference type="ARBA" id="ARBA00022792"/>
    </source>
</evidence>
<organism evidence="11 12">
    <name type="scientific">Panagrolaimus superbus</name>
    <dbReference type="NCBI Taxonomy" id="310955"/>
    <lineage>
        <taxon>Eukaryota</taxon>
        <taxon>Metazoa</taxon>
        <taxon>Ecdysozoa</taxon>
        <taxon>Nematoda</taxon>
        <taxon>Chromadorea</taxon>
        <taxon>Rhabditida</taxon>
        <taxon>Tylenchina</taxon>
        <taxon>Panagrolaimomorpha</taxon>
        <taxon>Panagrolaimoidea</taxon>
        <taxon>Panagrolaimidae</taxon>
        <taxon>Panagrolaimus</taxon>
    </lineage>
</organism>
<evidence type="ECO:0000256" key="10">
    <source>
        <dbReference type="SAM" id="Phobius"/>
    </source>
</evidence>
<dbReference type="GO" id="GO:0005743">
    <property type="term" value="C:mitochondrial inner membrane"/>
    <property type="evidence" value="ECO:0007669"/>
    <property type="project" value="UniProtKB-SubCell"/>
</dbReference>
<keyword evidence="5" id="KW-0999">Mitochondrion inner membrane</keyword>
<dbReference type="AlphaFoldDB" id="A0A914Y914"/>
<evidence type="ECO:0000313" key="12">
    <source>
        <dbReference type="WBParaSite" id="PSU_v2.g15763.t1"/>
    </source>
</evidence>
<keyword evidence="6 10" id="KW-1133">Transmembrane helix</keyword>